<evidence type="ECO:0000313" key="3">
    <source>
        <dbReference type="EMBL" id="GMH54449.1"/>
    </source>
</evidence>
<proteinExistence type="predicted"/>
<dbReference type="SMART" id="SM00368">
    <property type="entry name" value="LRR_RI"/>
    <property type="match status" value="5"/>
</dbReference>
<name>A0A9W6ZHA9_9STRA</name>
<dbReference type="Pfam" id="PF13516">
    <property type="entry name" value="LRR_6"/>
    <property type="match status" value="2"/>
</dbReference>
<feature type="compositionally biased region" description="Polar residues" evidence="2">
    <location>
        <begin position="1"/>
        <end position="16"/>
    </location>
</feature>
<dbReference type="AlphaFoldDB" id="A0A9W6ZHA9"/>
<comment type="caution">
    <text evidence="3">The sequence shown here is derived from an EMBL/GenBank/DDBJ whole genome shotgun (WGS) entry which is preliminary data.</text>
</comment>
<feature type="region of interest" description="Disordered" evidence="2">
    <location>
        <begin position="1"/>
        <end position="52"/>
    </location>
</feature>
<feature type="compositionally biased region" description="Basic and acidic residues" evidence="2">
    <location>
        <begin position="1047"/>
        <end position="1056"/>
    </location>
</feature>
<keyword evidence="1" id="KW-0677">Repeat</keyword>
<dbReference type="InterPro" id="IPR052201">
    <property type="entry name" value="LRR-containing_regulator"/>
</dbReference>
<accession>A0A9W6ZHA9</accession>
<dbReference type="InterPro" id="IPR001611">
    <property type="entry name" value="Leu-rich_rpt"/>
</dbReference>
<dbReference type="Gene3D" id="3.80.10.10">
    <property type="entry name" value="Ribonuclease Inhibitor"/>
    <property type="match status" value="2"/>
</dbReference>
<evidence type="ECO:0000256" key="1">
    <source>
        <dbReference type="ARBA" id="ARBA00022737"/>
    </source>
</evidence>
<dbReference type="PANTHER" id="PTHR24111">
    <property type="entry name" value="LEUCINE-RICH REPEAT-CONTAINING PROTEIN 34"/>
    <property type="match status" value="1"/>
</dbReference>
<dbReference type="Proteomes" id="UP001162640">
    <property type="component" value="Unassembled WGS sequence"/>
</dbReference>
<dbReference type="PROSITE" id="PS50096">
    <property type="entry name" value="IQ"/>
    <property type="match status" value="2"/>
</dbReference>
<organism evidence="3 4">
    <name type="scientific">Triparma laevis f. inornata</name>
    <dbReference type="NCBI Taxonomy" id="1714386"/>
    <lineage>
        <taxon>Eukaryota</taxon>
        <taxon>Sar</taxon>
        <taxon>Stramenopiles</taxon>
        <taxon>Ochrophyta</taxon>
        <taxon>Bolidophyceae</taxon>
        <taxon>Parmales</taxon>
        <taxon>Triparmaceae</taxon>
        <taxon>Triparma</taxon>
    </lineage>
</organism>
<dbReference type="Pfam" id="PF00612">
    <property type="entry name" value="IQ"/>
    <property type="match status" value="1"/>
</dbReference>
<dbReference type="Gene3D" id="1.20.5.190">
    <property type="match status" value="1"/>
</dbReference>
<evidence type="ECO:0000313" key="4">
    <source>
        <dbReference type="Proteomes" id="UP001162640"/>
    </source>
</evidence>
<gene>
    <name evidence="3" type="ORF">TL16_g01675</name>
</gene>
<feature type="compositionally biased region" description="Basic residues" evidence="2">
    <location>
        <begin position="25"/>
        <end position="48"/>
    </location>
</feature>
<dbReference type="SUPFAM" id="SSF52047">
    <property type="entry name" value="RNI-like"/>
    <property type="match status" value="1"/>
</dbReference>
<dbReference type="InterPro" id="IPR032675">
    <property type="entry name" value="LRR_dom_sf"/>
</dbReference>
<protein>
    <submittedName>
        <fullName evidence="3">Uncharacterized protein</fullName>
    </submittedName>
</protein>
<dbReference type="EMBL" id="BLQM01000038">
    <property type="protein sequence ID" value="GMH54449.1"/>
    <property type="molecule type" value="Genomic_DNA"/>
</dbReference>
<dbReference type="InterPro" id="IPR000048">
    <property type="entry name" value="IQ_motif_EF-hand-BS"/>
</dbReference>
<reference evidence="4" key="1">
    <citation type="journal article" date="2023" name="Commun. Biol.">
        <title>Genome analysis of Parmales, the sister group of diatoms, reveals the evolutionary specialization of diatoms from phago-mixotrophs to photoautotrophs.</title>
        <authorList>
            <person name="Ban H."/>
            <person name="Sato S."/>
            <person name="Yoshikawa S."/>
            <person name="Yamada K."/>
            <person name="Nakamura Y."/>
            <person name="Ichinomiya M."/>
            <person name="Sato N."/>
            <person name="Blanc-Mathieu R."/>
            <person name="Endo H."/>
            <person name="Kuwata A."/>
            <person name="Ogata H."/>
        </authorList>
    </citation>
    <scope>NUCLEOTIDE SEQUENCE [LARGE SCALE GENOMIC DNA]</scope>
</reference>
<evidence type="ECO:0000256" key="2">
    <source>
        <dbReference type="SAM" id="MobiDB-lite"/>
    </source>
</evidence>
<feature type="region of interest" description="Disordered" evidence="2">
    <location>
        <begin position="993"/>
        <end position="1063"/>
    </location>
</feature>
<dbReference type="PANTHER" id="PTHR24111:SF0">
    <property type="entry name" value="LEUCINE-RICH REPEAT-CONTAINING PROTEIN"/>
    <property type="match status" value="1"/>
</dbReference>
<sequence>MSTTPTSAHSRTSSGVDFSPTARREQRKKHGYGFRNSKSPKNKNKNKNKLTNEELMAKIGEDLKKEQDVLEHELDVGQKAAAVTLQANARGGLMRDELSNLGKQAGAITLQSVQRGHSQRKEVKDPFLFPLENPEAIADSAARMLTKLETGIEPMLQFEDRTSVVWETKGWKDLHKEKLRSRGKWTDADEKADQERKEAERIARQKMSKETSKILDHMDELHANKRGAARVGGKDRKIAANPNKLGLDHDWGQEKAEKGVVVEWVKNPRHSLNAEVQTKISNHDMMVWLGKAKKDELPLDKDIREQKRQEKFSVFASFVDESLKLLDDFEERELMLKGVDMIKRKGRDMIYNDEKMFADCIFREQLRHEKLHNMPLCSQRKFQESCENYKRDEKELNILMATIRRIDKFDCTFLSCKLTNSHIDNVWCNQISKALNGNEFLQQLYLSGNYIGDEGMGNLANIMEKNWAVKILNLAGNLISDDGAYRIAEMLKVNKHLVDLNLEYHEKKRPYRDKDKPYPRISAPGGAMISFALQSNYSLTSLNLKGQRLWDAGVCAVASMLRENRTLKHLNLSDNDVKRQGGMALASALEVNEALEHLNIAQNSFEDDVGMKFADALMQNDMLETLDFYENHLSLLSIRELREAAKGNPSLRAISAYGNKMCPRKNDPQLDNLVETNILRWKEDKRIKNLIIWHKRTFEKNESRDHYDHFLEWQFGVLKDPVDGTLFDVDLAKQDYRDKTANTAHALGTNTAQPTNPMNNLQLKMGDSKVLATAPTRLPEITIDVWKEDMNGETMESRLWDAWGQYTAKTEAESSLGGVNVKAHNDSSNPFYDSLTRLMQLRIPIPGRPFQDGTISVCRLQYLKEEKREERVAVGRAPWYKKQKASNLNWKDHIHARVNLPPDQFVDHQYQLSFPHKYPSGIDASYNAKINKVKGMIKGFTGGTMLSYRGLSEEEIRQREMDKKMQQMNLDGVDEKDRKIALRRAGGGKILTSGDLDEELRGGPRRMTSSERQRKNSKAHVGQPKFGGKKGGLVPIEEGGVQKRLNRKSDVRDVKARRGGLMG</sequence>